<name>A0A2Z6LZW7_TRISU</name>
<dbReference type="EMBL" id="DF973318">
    <property type="protein sequence ID" value="GAU25714.1"/>
    <property type="molecule type" value="Genomic_DNA"/>
</dbReference>
<dbReference type="AlphaFoldDB" id="A0A2Z6LZW7"/>
<gene>
    <name evidence="1" type="ORF">TSUD_216440</name>
</gene>
<reference evidence="2" key="1">
    <citation type="journal article" date="2017" name="Front. Plant Sci.">
        <title>Climate Clever Clovers: New Paradigm to Reduce the Environmental Footprint of Ruminants by Breeding Low Methanogenic Forages Utilizing Haplotype Variation.</title>
        <authorList>
            <person name="Kaur P."/>
            <person name="Appels R."/>
            <person name="Bayer P.E."/>
            <person name="Keeble-Gagnere G."/>
            <person name="Wang J."/>
            <person name="Hirakawa H."/>
            <person name="Shirasawa K."/>
            <person name="Vercoe P."/>
            <person name="Stefanova K."/>
            <person name="Durmic Z."/>
            <person name="Nichols P."/>
            <person name="Revell C."/>
            <person name="Isobe S.N."/>
            <person name="Edwards D."/>
            <person name="Erskine W."/>
        </authorList>
    </citation>
    <scope>NUCLEOTIDE SEQUENCE [LARGE SCALE GENOMIC DNA]</scope>
    <source>
        <strain evidence="2">cv. Daliak</strain>
    </source>
</reference>
<proteinExistence type="predicted"/>
<evidence type="ECO:0000313" key="1">
    <source>
        <dbReference type="EMBL" id="GAU25714.1"/>
    </source>
</evidence>
<keyword evidence="2" id="KW-1185">Reference proteome</keyword>
<protein>
    <submittedName>
        <fullName evidence="1">Uncharacterized protein</fullName>
    </submittedName>
</protein>
<evidence type="ECO:0000313" key="2">
    <source>
        <dbReference type="Proteomes" id="UP000242715"/>
    </source>
</evidence>
<accession>A0A2Z6LZW7</accession>
<organism evidence="1 2">
    <name type="scientific">Trifolium subterraneum</name>
    <name type="common">Subterranean clover</name>
    <dbReference type="NCBI Taxonomy" id="3900"/>
    <lineage>
        <taxon>Eukaryota</taxon>
        <taxon>Viridiplantae</taxon>
        <taxon>Streptophyta</taxon>
        <taxon>Embryophyta</taxon>
        <taxon>Tracheophyta</taxon>
        <taxon>Spermatophyta</taxon>
        <taxon>Magnoliopsida</taxon>
        <taxon>eudicotyledons</taxon>
        <taxon>Gunneridae</taxon>
        <taxon>Pentapetalae</taxon>
        <taxon>rosids</taxon>
        <taxon>fabids</taxon>
        <taxon>Fabales</taxon>
        <taxon>Fabaceae</taxon>
        <taxon>Papilionoideae</taxon>
        <taxon>50 kb inversion clade</taxon>
        <taxon>NPAAA clade</taxon>
        <taxon>Hologalegina</taxon>
        <taxon>IRL clade</taxon>
        <taxon>Trifolieae</taxon>
        <taxon>Trifolium</taxon>
    </lineage>
</organism>
<dbReference type="Proteomes" id="UP000242715">
    <property type="component" value="Unassembled WGS sequence"/>
</dbReference>
<sequence>MVRTGENAKKQRTRVGKMRLSVGRAWRRVRRRSAAVLGRLCSPERDECSGGLGFQIGLRVATIKR</sequence>